<organism evidence="6 7">
    <name type="scientific">Desulfococcus multivorans DSM 2059</name>
    <dbReference type="NCBI Taxonomy" id="1121405"/>
    <lineage>
        <taxon>Bacteria</taxon>
        <taxon>Pseudomonadati</taxon>
        <taxon>Thermodesulfobacteriota</taxon>
        <taxon>Desulfobacteria</taxon>
        <taxon>Desulfobacterales</taxon>
        <taxon>Desulfococcaceae</taxon>
        <taxon>Desulfococcus</taxon>
    </lineage>
</organism>
<dbReference type="InterPro" id="IPR000792">
    <property type="entry name" value="Tscrpt_reg_LuxR_C"/>
</dbReference>
<reference evidence="6 7" key="1">
    <citation type="journal article" date="2013" name="Genome Announc.">
        <title>Draft genome sequences for three mercury-methylating, sulfate-reducing bacteria.</title>
        <authorList>
            <person name="Brown S.D."/>
            <person name="Hurt R.A.Jr."/>
            <person name="Gilmour C.C."/>
            <person name="Elias D.A."/>
        </authorList>
    </citation>
    <scope>NUCLEOTIDE SEQUENCE [LARGE SCALE GENOMIC DNA]</scope>
    <source>
        <strain evidence="6 7">DSM 2059</strain>
    </source>
</reference>
<keyword evidence="3" id="KW-0804">Transcription</keyword>
<dbReference type="SMART" id="SM00421">
    <property type="entry name" value="HTH_LUXR"/>
    <property type="match status" value="1"/>
</dbReference>
<dbReference type="Pfam" id="PF00196">
    <property type="entry name" value="GerE"/>
    <property type="match status" value="1"/>
</dbReference>
<dbReference type="InterPro" id="IPR016032">
    <property type="entry name" value="Sig_transdc_resp-reg_C-effctor"/>
</dbReference>
<dbReference type="InterPro" id="IPR036388">
    <property type="entry name" value="WH-like_DNA-bd_sf"/>
</dbReference>
<dbReference type="CDD" id="cd06170">
    <property type="entry name" value="LuxR_C_like"/>
    <property type="match status" value="1"/>
</dbReference>
<evidence type="ECO:0000256" key="1">
    <source>
        <dbReference type="ARBA" id="ARBA00023015"/>
    </source>
</evidence>
<evidence type="ECO:0000256" key="3">
    <source>
        <dbReference type="ARBA" id="ARBA00023163"/>
    </source>
</evidence>
<evidence type="ECO:0000259" key="5">
    <source>
        <dbReference type="PROSITE" id="PS50043"/>
    </source>
</evidence>
<evidence type="ECO:0000313" key="7">
    <source>
        <dbReference type="Proteomes" id="UP000014977"/>
    </source>
</evidence>
<evidence type="ECO:0000256" key="2">
    <source>
        <dbReference type="ARBA" id="ARBA00023125"/>
    </source>
</evidence>
<dbReference type="GO" id="GO:0006355">
    <property type="term" value="P:regulation of DNA-templated transcription"/>
    <property type="evidence" value="ECO:0007669"/>
    <property type="project" value="InterPro"/>
</dbReference>
<gene>
    <name evidence="6" type="ORF">dsmv_1256</name>
</gene>
<dbReference type="InterPro" id="IPR035965">
    <property type="entry name" value="PAS-like_dom_sf"/>
</dbReference>
<accession>S7U2L7</accession>
<dbReference type="PROSITE" id="PS50043">
    <property type="entry name" value="HTH_LUXR_2"/>
    <property type="match status" value="1"/>
</dbReference>
<dbReference type="SUPFAM" id="SSF46894">
    <property type="entry name" value="C-terminal effector domain of the bipartite response regulators"/>
    <property type="match status" value="1"/>
</dbReference>
<dbReference type="eggNOG" id="COG2197">
    <property type="taxonomic scope" value="Bacteria"/>
</dbReference>
<keyword evidence="1" id="KW-0805">Transcription regulation</keyword>
<name>S7U2L7_DESML</name>
<keyword evidence="4" id="KW-0175">Coiled coil</keyword>
<comment type="caution">
    <text evidence="6">The sequence shown here is derived from an EMBL/GenBank/DDBJ whole genome shotgun (WGS) entry which is preliminary data.</text>
</comment>
<dbReference type="RefSeq" id="WP_020875603.1">
    <property type="nucleotide sequence ID" value="NZ_ATHJ01000057.1"/>
</dbReference>
<dbReference type="NCBIfam" id="TIGR00229">
    <property type="entry name" value="sensory_box"/>
    <property type="match status" value="1"/>
</dbReference>
<evidence type="ECO:0000313" key="6">
    <source>
        <dbReference type="EMBL" id="EPR43230.1"/>
    </source>
</evidence>
<protein>
    <submittedName>
        <fullName evidence="6">ATP-dependent transcriptional regulator, MalT-like, LuxR family</fullName>
    </submittedName>
</protein>
<dbReference type="PROSITE" id="PS00622">
    <property type="entry name" value="HTH_LUXR_1"/>
    <property type="match status" value="1"/>
</dbReference>
<dbReference type="InterPro" id="IPR000014">
    <property type="entry name" value="PAS"/>
</dbReference>
<evidence type="ECO:0000256" key="4">
    <source>
        <dbReference type="SAM" id="Coils"/>
    </source>
</evidence>
<feature type="domain" description="HTH luxR-type" evidence="5">
    <location>
        <begin position="225"/>
        <end position="291"/>
    </location>
</feature>
<dbReference type="PANTHER" id="PTHR44688:SF16">
    <property type="entry name" value="DNA-BINDING TRANSCRIPTIONAL ACTIVATOR DEVR_DOSR"/>
    <property type="match status" value="1"/>
</dbReference>
<sequence>MISEPMTFSDVLAQTVLDSLSAHIAIIDQKGIILETNQAWQGYARKNGLEGNADAIGTNYLDVCENASGDDAEDARKAADGIRLVISGEAREFLYDYPCHSPNGEHWFYMRAVRILYDGPVRVVISHEDITDLKLAEEALKESEAALKEQKQSLEESNIALKVLLKQREADKVELEQKILGNMKKLVFPYIEKLKKAGLKARERTFVEIVDTHLKDIISPFLQRMSAADIFLTPQEIQVASLVKDGKSSKEIAEILSIAETTVHFHRRNLRIKFGIENRKTNLRTYLLSLS</sequence>
<dbReference type="GO" id="GO:0003677">
    <property type="term" value="F:DNA binding"/>
    <property type="evidence" value="ECO:0007669"/>
    <property type="project" value="UniProtKB-KW"/>
</dbReference>
<dbReference type="PRINTS" id="PR00038">
    <property type="entry name" value="HTHLUXR"/>
</dbReference>
<dbReference type="STRING" id="897.B2D07_08265"/>
<feature type="coiled-coil region" evidence="4">
    <location>
        <begin position="133"/>
        <end position="167"/>
    </location>
</feature>
<dbReference type="AlphaFoldDB" id="S7U2L7"/>
<keyword evidence="2" id="KW-0238">DNA-binding</keyword>
<dbReference type="EMBL" id="ATHJ01000057">
    <property type="protein sequence ID" value="EPR43230.1"/>
    <property type="molecule type" value="Genomic_DNA"/>
</dbReference>
<dbReference type="Proteomes" id="UP000014977">
    <property type="component" value="Unassembled WGS sequence"/>
</dbReference>
<dbReference type="Gene3D" id="1.10.10.10">
    <property type="entry name" value="Winged helix-like DNA-binding domain superfamily/Winged helix DNA-binding domain"/>
    <property type="match status" value="1"/>
</dbReference>
<dbReference type="OrthoDB" id="5429992at2"/>
<dbReference type="SUPFAM" id="SSF55785">
    <property type="entry name" value="PYP-like sensor domain (PAS domain)"/>
    <property type="match status" value="1"/>
</dbReference>
<dbReference type="Gene3D" id="3.30.450.20">
    <property type="entry name" value="PAS domain"/>
    <property type="match status" value="1"/>
</dbReference>
<dbReference type="PANTHER" id="PTHR44688">
    <property type="entry name" value="DNA-BINDING TRANSCRIPTIONAL ACTIVATOR DEVR_DOSR"/>
    <property type="match status" value="1"/>
</dbReference>
<keyword evidence="7" id="KW-1185">Reference proteome</keyword>
<proteinExistence type="predicted"/>